<dbReference type="VEuPathDB" id="FungiDB:NECHADRAFT_79629"/>
<dbReference type="KEGG" id="nhe:NECHADRAFT_79629"/>
<name>C7Z814_FUSV7</name>
<feature type="compositionally biased region" description="Basic residues" evidence="1">
    <location>
        <begin position="11"/>
        <end position="21"/>
    </location>
</feature>
<dbReference type="InParanoid" id="C7Z814"/>
<reference evidence="2 3" key="1">
    <citation type="journal article" date="2009" name="PLoS Genet.">
        <title>The genome of Nectria haematococca: contribution of supernumerary chromosomes to gene expansion.</title>
        <authorList>
            <person name="Coleman J.J."/>
            <person name="Rounsley S.D."/>
            <person name="Rodriguez-Carres M."/>
            <person name="Kuo A."/>
            <person name="Wasmann C.C."/>
            <person name="Grimwood J."/>
            <person name="Schmutz J."/>
            <person name="Taga M."/>
            <person name="White G.J."/>
            <person name="Zhou S."/>
            <person name="Schwartz D.C."/>
            <person name="Freitag M."/>
            <person name="Ma L.J."/>
            <person name="Danchin E.G."/>
            <person name="Henrissat B."/>
            <person name="Coutinho P.M."/>
            <person name="Nelson D.R."/>
            <person name="Straney D."/>
            <person name="Napoli C.A."/>
            <person name="Barker B.M."/>
            <person name="Gribskov M."/>
            <person name="Rep M."/>
            <person name="Kroken S."/>
            <person name="Molnar I."/>
            <person name="Rensing C."/>
            <person name="Kennell J.C."/>
            <person name="Zamora J."/>
            <person name="Farman M.L."/>
            <person name="Selker E.U."/>
            <person name="Salamov A."/>
            <person name="Shapiro H."/>
            <person name="Pangilinan J."/>
            <person name="Lindquist E."/>
            <person name="Lamers C."/>
            <person name="Grigoriev I.V."/>
            <person name="Geiser D.M."/>
            <person name="Covert S.F."/>
            <person name="Temporini E."/>
            <person name="Vanetten H.D."/>
        </authorList>
    </citation>
    <scope>NUCLEOTIDE SEQUENCE [LARGE SCALE GENOMIC DNA]</scope>
    <source>
        <strain evidence="3">ATCC MYA-4622 / CBS 123669 / FGSC 9596 / NRRL 45880 / 77-13-4</strain>
    </source>
</reference>
<dbReference type="Proteomes" id="UP000005206">
    <property type="component" value="Chromosome 4"/>
</dbReference>
<evidence type="ECO:0000313" key="3">
    <source>
        <dbReference type="Proteomes" id="UP000005206"/>
    </source>
</evidence>
<accession>C7Z814</accession>
<dbReference type="EMBL" id="GG698911">
    <property type="protein sequence ID" value="EEU39786.1"/>
    <property type="molecule type" value="Genomic_DNA"/>
</dbReference>
<gene>
    <name evidence="2" type="ORF">NECHADRAFT_79629</name>
</gene>
<proteinExistence type="predicted"/>
<keyword evidence="3" id="KW-1185">Reference proteome</keyword>
<evidence type="ECO:0000256" key="1">
    <source>
        <dbReference type="SAM" id="MobiDB-lite"/>
    </source>
</evidence>
<dbReference type="GeneID" id="9672535"/>
<organism evidence="2 3">
    <name type="scientific">Fusarium vanettenii (strain ATCC MYA-4622 / CBS 123669 / FGSC 9596 / NRRL 45880 / 77-13-4)</name>
    <name type="common">Fusarium solani subsp. pisi</name>
    <dbReference type="NCBI Taxonomy" id="660122"/>
    <lineage>
        <taxon>Eukaryota</taxon>
        <taxon>Fungi</taxon>
        <taxon>Dikarya</taxon>
        <taxon>Ascomycota</taxon>
        <taxon>Pezizomycotina</taxon>
        <taxon>Sordariomycetes</taxon>
        <taxon>Hypocreomycetidae</taxon>
        <taxon>Hypocreales</taxon>
        <taxon>Nectriaceae</taxon>
        <taxon>Fusarium</taxon>
        <taxon>Fusarium solani species complex</taxon>
        <taxon>Fusarium vanettenii</taxon>
    </lineage>
</organism>
<evidence type="ECO:0000313" key="2">
    <source>
        <dbReference type="EMBL" id="EEU39786.1"/>
    </source>
</evidence>
<feature type="compositionally biased region" description="Basic and acidic residues" evidence="1">
    <location>
        <begin position="22"/>
        <end position="44"/>
    </location>
</feature>
<dbReference type="RefSeq" id="XP_003045499.1">
    <property type="nucleotide sequence ID" value="XM_003045453.1"/>
</dbReference>
<protein>
    <submittedName>
        <fullName evidence="2">Uncharacterized protein</fullName>
    </submittedName>
</protein>
<sequence>MITFNLPANQLKKRRVHRRHNVKENRQKEEVEQENDAQRLDKRPPTPSPSSPSGGILPLAEAKGKLQTLKVNRPRWCLLRTLSKISKFLKCSKKLRAWLNRSKDSGPHSARMQDPTSVCCFGGNADKFRFPNLTPQTHRGCNGRQHAEELLDVTVSAALSDCAAFGYRERKVVEGKTVRVVAMVTLDGRGKES</sequence>
<dbReference type="HOGENOM" id="CLU_1409140_0_0_1"/>
<dbReference type="AlphaFoldDB" id="C7Z814"/>
<feature type="region of interest" description="Disordered" evidence="1">
    <location>
        <begin position="1"/>
        <end position="58"/>
    </location>
</feature>